<evidence type="ECO:0000256" key="1">
    <source>
        <dbReference type="ARBA" id="ARBA00022723"/>
    </source>
</evidence>
<dbReference type="InterPro" id="IPR000092">
    <property type="entry name" value="Polyprenyl_synt"/>
</dbReference>
<name>A0A1Q8CMA5_9PSEU</name>
<dbReference type="PROSITE" id="PS00444">
    <property type="entry name" value="POLYPRENYL_SYNTHASE_2"/>
    <property type="match status" value="1"/>
</dbReference>
<dbReference type="GO" id="GO:0008299">
    <property type="term" value="P:isoprenoid biosynthetic process"/>
    <property type="evidence" value="ECO:0007669"/>
    <property type="project" value="InterPro"/>
</dbReference>
<keyword evidence="5" id="KW-1185">Reference proteome</keyword>
<keyword evidence="2" id="KW-0460">Magnesium</keyword>
<dbReference type="PANTHER" id="PTHR42839">
    <property type="entry name" value="ISOCHORISMATE SYNTHASE ENTC"/>
    <property type="match status" value="1"/>
</dbReference>
<dbReference type="CDD" id="cd00685">
    <property type="entry name" value="Trans_IPPS_HT"/>
    <property type="match status" value="1"/>
</dbReference>
<reference evidence="4 5" key="1">
    <citation type="submission" date="2016-12" db="EMBL/GenBank/DDBJ databases">
        <title>The draft genome sequence of Actinophytocola sp. 11-183.</title>
        <authorList>
            <person name="Wang W."/>
            <person name="Yuan L."/>
        </authorList>
    </citation>
    <scope>NUCLEOTIDE SEQUENCE [LARGE SCALE GENOMIC DNA]</scope>
    <source>
        <strain evidence="4 5">11-183</strain>
    </source>
</reference>
<dbReference type="GO" id="GO:0004659">
    <property type="term" value="F:prenyltransferase activity"/>
    <property type="evidence" value="ECO:0007669"/>
    <property type="project" value="InterPro"/>
</dbReference>
<gene>
    <name evidence="4" type="ORF">BU204_21395</name>
</gene>
<dbReference type="EMBL" id="MSIE01000040">
    <property type="protein sequence ID" value="OLF15484.1"/>
    <property type="molecule type" value="Genomic_DNA"/>
</dbReference>
<evidence type="ECO:0000313" key="5">
    <source>
        <dbReference type="Proteomes" id="UP000185596"/>
    </source>
</evidence>
<comment type="caution">
    <text evidence="4">The sequence shown here is derived from an EMBL/GenBank/DDBJ whole genome shotgun (WGS) entry which is preliminary data.</text>
</comment>
<evidence type="ECO:0000256" key="2">
    <source>
        <dbReference type="ARBA" id="ARBA00022842"/>
    </source>
</evidence>
<dbReference type="Gene3D" id="1.10.600.10">
    <property type="entry name" value="Farnesyl Diphosphate Synthase"/>
    <property type="match status" value="1"/>
</dbReference>
<dbReference type="Pfam" id="PF00348">
    <property type="entry name" value="polyprenyl_synt"/>
    <property type="match status" value="1"/>
</dbReference>
<dbReference type="PANTHER" id="PTHR42839:SF2">
    <property type="entry name" value="ISOCHORISMATE SYNTHASE ENTC"/>
    <property type="match status" value="1"/>
</dbReference>
<dbReference type="InterPro" id="IPR008949">
    <property type="entry name" value="Isoprenoid_synthase_dom_sf"/>
</dbReference>
<dbReference type="InterPro" id="IPR005801">
    <property type="entry name" value="ADC_synthase"/>
</dbReference>
<dbReference type="SUPFAM" id="SSF48576">
    <property type="entry name" value="Terpenoid synthases"/>
    <property type="match status" value="1"/>
</dbReference>
<evidence type="ECO:0000259" key="3">
    <source>
        <dbReference type="Pfam" id="PF00425"/>
    </source>
</evidence>
<dbReference type="AlphaFoldDB" id="A0A1Q8CMA5"/>
<dbReference type="Pfam" id="PF00425">
    <property type="entry name" value="Chorismate_bind"/>
    <property type="match status" value="1"/>
</dbReference>
<feature type="domain" description="Chorismate-utilising enzyme C-terminal" evidence="3">
    <location>
        <begin position="79"/>
        <end position="325"/>
    </location>
</feature>
<keyword evidence="1" id="KW-0479">Metal-binding</keyword>
<evidence type="ECO:0000313" key="4">
    <source>
        <dbReference type="EMBL" id="OLF15484.1"/>
    </source>
</evidence>
<dbReference type="Gene3D" id="3.60.120.10">
    <property type="entry name" value="Anthranilate synthase"/>
    <property type="match status" value="1"/>
</dbReference>
<dbReference type="SFLD" id="SFLDS00005">
    <property type="entry name" value="Isoprenoid_Synthase_Type_I"/>
    <property type="match status" value="1"/>
</dbReference>
<dbReference type="STRING" id="1912961.BU204_21395"/>
<protein>
    <recommendedName>
        <fullName evidence="3">Chorismate-utilising enzyme C-terminal domain-containing protein</fullName>
    </recommendedName>
</protein>
<dbReference type="InterPro" id="IPR033749">
    <property type="entry name" value="Polyprenyl_synt_CS"/>
</dbReference>
<dbReference type="SUPFAM" id="SSF56322">
    <property type="entry name" value="ADC synthase"/>
    <property type="match status" value="1"/>
</dbReference>
<sequence>MDDRVGSSRSGLVAFASFAFAAHPGHSVLVVPETVLGRDEAGTWVTTVRLDGVPPAMRAAEPVRRPGRVRFVDASVSAHRYREVVRAAVARIEAGEVDKVVLARDQLAVAEGDVDPRHLLGRLAAANPGCWTFCVDGLVGSTPEMLLRRTGDEVFSRVLAGTAFPGRRWPDGVPPELSDSGKDRAEHEYAVRSVLGGLEPFTGRLVAGEPTVLRLPTLVHLETDVRGVLAPDAPGLLSILDSLHPSAAVGGTPTDAALELIARLEPLERGRYAGPVGWINADGDGEFGIALRCGQLDGPQVRLFAGCGVVAESDPDTEAAEAGAKFRALSDALLAEQPEEPDEGTTMTATTHTATHFPHLVDDLARVRQLLAATVRVGDQRINEPCANLVRNNGRLFRPTLVLTSAYPFAPPGPASERVITAAAIVELLHVATLYHDDLCDSAQTRRGLPTVNALYGDTVALLCGDHLLACCVELLGGLGSDAVLLFAETLKGLCNGQFLETVDVGDLDRGEAAYFESIAGKTAKLMSSSAALGAMQAGAGPREQKVMASYGHHLGIAFQIWDDLLDLWSAVDTGKPRFGDLRNGVYTLPVIHGLRDQPELADLLLAQPLTDEHCGRILALLDEAGARESSLAAAREHVGAALGSLAELGDDLVAEVAPRLLGVARELMPEVEQLLVAVLGEDGGR</sequence>
<organism evidence="4 5">
    <name type="scientific">Actinophytocola xanthii</name>
    <dbReference type="NCBI Taxonomy" id="1912961"/>
    <lineage>
        <taxon>Bacteria</taxon>
        <taxon>Bacillati</taxon>
        <taxon>Actinomycetota</taxon>
        <taxon>Actinomycetes</taxon>
        <taxon>Pseudonocardiales</taxon>
        <taxon>Pseudonocardiaceae</taxon>
    </lineage>
</organism>
<proteinExistence type="predicted"/>
<accession>A0A1Q8CMA5</accession>
<dbReference type="GO" id="GO:0046872">
    <property type="term" value="F:metal ion binding"/>
    <property type="evidence" value="ECO:0007669"/>
    <property type="project" value="UniProtKB-KW"/>
</dbReference>
<dbReference type="InterPro" id="IPR015890">
    <property type="entry name" value="Chorismate_C"/>
</dbReference>
<dbReference type="Proteomes" id="UP000185596">
    <property type="component" value="Unassembled WGS sequence"/>
</dbReference>